<dbReference type="HAMAP" id="MF_00304">
    <property type="entry name" value="Thi4"/>
    <property type="match status" value="1"/>
</dbReference>
<comment type="cofactor">
    <cofactor evidence="6">
        <name>Fe(2+)</name>
        <dbReference type="ChEBI" id="CHEBI:29033"/>
    </cofactor>
</comment>
<dbReference type="Pfam" id="PF01946">
    <property type="entry name" value="Thi4"/>
    <property type="match status" value="1"/>
</dbReference>
<evidence type="ECO:0000256" key="1">
    <source>
        <dbReference type="ARBA" id="ARBA00022679"/>
    </source>
</evidence>
<protein>
    <recommendedName>
        <fullName evidence="6">Thiamine thiazole synthase</fullName>
        <ecNumber evidence="6">2.4.2.59</ecNumber>
    </recommendedName>
</protein>
<evidence type="ECO:0000256" key="6">
    <source>
        <dbReference type="HAMAP-Rule" id="MF_00304"/>
    </source>
</evidence>
<feature type="binding site" description="in other chain" evidence="6">
    <location>
        <position position="62"/>
    </location>
    <ligand>
        <name>NAD(+)</name>
        <dbReference type="ChEBI" id="CHEBI:57540"/>
        <note>ligand shared between two adjacent protomers</note>
    </ligand>
</feature>
<name>A0A5K7ZUX0_9BACT</name>
<evidence type="ECO:0000256" key="5">
    <source>
        <dbReference type="ARBA" id="ARBA00023027"/>
    </source>
</evidence>
<dbReference type="NCBIfam" id="TIGR00292">
    <property type="entry name" value="sulfide-dependent adenosine diphosphate thiazole synthase"/>
    <property type="match status" value="1"/>
</dbReference>
<dbReference type="PRINTS" id="PR00419">
    <property type="entry name" value="ADXRDTASE"/>
</dbReference>
<dbReference type="GO" id="GO:0016853">
    <property type="term" value="F:isomerase activity"/>
    <property type="evidence" value="ECO:0007669"/>
    <property type="project" value="UniProtKB-KW"/>
</dbReference>
<dbReference type="GO" id="GO:0009228">
    <property type="term" value="P:thiamine biosynthetic process"/>
    <property type="evidence" value="ECO:0007669"/>
    <property type="project" value="UniProtKB-KW"/>
</dbReference>
<accession>A0A5K7ZUX0</accession>
<comment type="function">
    <text evidence="6">Involved in the biosynthesis of the thiazole moiety of thiamine. Catalyzes the conversion of NAD and glycine to adenosine diphosphate 5-(2-hydroxyethyl)-4-methylthiazole-2-carboxylate (ADT), an adenylated thiazole intermediate, using free sulfide as a source of sulfur.</text>
</comment>
<dbReference type="UniPathway" id="UPA00060"/>
<feature type="binding site" description="in other chain" evidence="6">
    <location>
        <position position="35"/>
    </location>
    <ligand>
        <name>NAD(+)</name>
        <dbReference type="ChEBI" id="CHEBI:57540"/>
        <note>ligand shared between two adjacent protomers</note>
    </ligand>
</feature>
<dbReference type="InterPro" id="IPR002922">
    <property type="entry name" value="Thi4_fam"/>
</dbReference>
<comment type="pathway">
    <text evidence="6">Cofactor biosynthesis; thiamine diphosphate biosynthesis.</text>
</comment>
<evidence type="ECO:0000256" key="2">
    <source>
        <dbReference type="ARBA" id="ARBA00022723"/>
    </source>
</evidence>
<comment type="catalytic activity">
    <reaction evidence="6">
        <text>hydrogen sulfide + glycine + NAD(+) = ADP-5-ethyl-4-methylthiazole-2-carboxylate + nicotinamide + 3 H2O + H(+)</text>
        <dbReference type="Rhea" id="RHEA:55704"/>
        <dbReference type="ChEBI" id="CHEBI:15377"/>
        <dbReference type="ChEBI" id="CHEBI:15378"/>
        <dbReference type="ChEBI" id="CHEBI:17154"/>
        <dbReference type="ChEBI" id="CHEBI:29919"/>
        <dbReference type="ChEBI" id="CHEBI:57305"/>
        <dbReference type="ChEBI" id="CHEBI:57540"/>
        <dbReference type="ChEBI" id="CHEBI:139151"/>
        <dbReference type="EC" id="2.4.2.59"/>
    </reaction>
</comment>
<dbReference type="Gene3D" id="3.50.50.60">
    <property type="entry name" value="FAD/NAD(P)-binding domain"/>
    <property type="match status" value="1"/>
</dbReference>
<feature type="binding site" evidence="6">
    <location>
        <position position="233"/>
    </location>
    <ligand>
        <name>glycine</name>
        <dbReference type="ChEBI" id="CHEBI:57305"/>
    </ligand>
</feature>
<dbReference type="GO" id="GO:0005506">
    <property type="term" value="F:iron ion binding"/>
    <property type="evidence" value="ECO:0007669"/>
    <property type="project" value="UniProtKB-UniRule"/>
</dbReference>
<feature type="binding site" description="in other chain" evidence="6">
    <location>
        <position position="223"/>
    </location>
    <ligand>
        <name>NAD(+)</name>
        <dbReference type="ChEBI" id="CHEBI:57540"/>
        <note>ligand shared between two adjacent protomers</note>
    </ligand>
</feature>
<dbReference type="AlphaFoldDB" id="A0A5K7ZUX0"/>
<proteinExistence type="inferred from homology"/>
<dbReference type="GO" id="GO:0016763">
    <property type="term" value="F:pentosyltransferase activity"/>
    <property type="evidence" value="ECO:0007669"/>
    <property type="project" value="UniProtKB-UniRule"/>
</dbReference>
<feature type="binding site" evidence="6">
    <location>
        <begin position="152"/>
        <end position="154"/>
    </location>
    <ligand>
        <name>NAD(+)</name>
        <dbReference type="ChEBI" id="CHEBI:57540"/>
        <note>ligand shared between two adjacent protomers</note>
    </ligand>
</feature>
<comment type="caution">
    <text evidence="6">Lacks conserved residue(s) required for the propagation of feature annotation.</text>
</comment>
<gene>
    <name evidence="6" type="primary">thi4</name>
    <name evidence="7" type="ORF">DSCO28_45120</name>
</gene>
<dbReference type="RefSeq" id="WP_155324026.1">
    <property type="nucleotide sequence ID" value="NZ_AP021876.1"/>
</dbReference>
<dbReference type="InterPro" id="IPR036188">
    <property type="entry name" value="FAD/NAD-bd_sf"/>
</dbReference>
<dbReference type="GO" id="GO:0052837">
    <property type="term" value="P:thiazole biosynthetic process"/>
    <property type="evidence" value="ECO:0007669"/>
    <property type="project" value="UniProtKB-UniRule"/>
</dbReference>
<dbReference type="EMBL" id="AP021876">
    <property type="protein sequence ID" value="BBO83946.1"/>
    <property type="molecule type" value="Genomic_DNA"/>
</dbReference>
<keyword evidence="7" id="KW-0413">Isomerase</keyword>
<keyword evidence="1 6" id="KW-0808">Transferase</keyword>
<dbReference type="KEGG" id="dov:DSCO28_45120"/>
<feature type="binding site" description="in other chain" evidence="6">
    <location>
        <position position="169"/>
    </location>
    <ligand>
        <name>Fe cation</name>
        <dbReference type="ChEBI" id="CHEBI:24875"/>
        <note>ligand shared between two adjacent protomers</note>
    </ligand>
</feature>
<keyword evidence="2 6" id="KW-0479">Metal-binding</keyword>
<sequence length="260" mass="27580">MLNEVTISRGIIQAYLQKLSNSLELDVAIVGGGPSGLVAGTYLAMAGKNVALFDRRLSIGGGVWGGGMMFNEVVVQEEGKTVLDELGFQCQPFEPGYYTLDSVYLASGLVHKAVCSGLKIFNLVSMEDVVIKNKRVAGLVINWGAIETLKWHVDPLTLHASFVLDATGHPANVTEVLVRKMGVTLDTATGGMVGEKSMDAETAEMDTVNNSKEVHPGLFVSGMAANAVCGGYRMGPVFGGMLLSGKKVAQAMIERLPLTD</sequence>
<evidence type="ECO:0000256" key="4">
    <source>
        <dbReference type="ARBA" id="ARBA00023004"/>
    </source>
</evidence>
<evidence type="ECO:0000256" key="3">
    <source>
        <dbReference type="ARBA" id="ARBA00022977"/>
    </source>
</evidence>
<dbReference type="Proteomes" id="UP000425960">
    <property type="component" value="Chromosome"/>
</dbReference>
<dbReference type="EC" id="2.4.2.59" evidence="6"/>
<evidence type="ECO:0000313" key="7">
    <source>
        <dbReference type="EMBL" id="BBO83946.1"/>
    </source>
</evidence>
<keyword evidence="5 6" id="KW-0520">NAD</keyword>
<dbReference type="PANTHER" id="PTHR43422:SF3">
    <property type="entry name" value="THIAMINE THIAZOLE SYNTHASE"/>
    <property type="match status" value="1"/>
</dbReference>
<feature type="binding site" evidence="6">
    <location>
        <position position="154"/>
    </location>
    <ligand>
        <name>Fe cation</name>
        <dbReference type="ChEBI" id="CHEBI:24875"/>
        <note>ligand shared between two adjacent protomers</note>
    </ligand>
</feature>
<keyword evidence="3 6" id="KW-0784">Thiamine biosynthesis</keyword>
<dbReference type="PANTHER" id="PTHR43422">
    <property type="entry name" value="THIAMINE THIAZOLE SYNTHASE"/>
    <property type="match status" value="1"/>
</dbReference>
<dbReference type="GO" id="GO:0009229">
    <property type="term" value="P:thiamine diphosphate biosynthetic process"/>
    <property type="evidence" value="ECO:0007669"/>
    <property type="project" value="UniProtKB-UniRule"/>
</dbReference>
<comment type="subunit">
    <text evidence="6">Homooctamer; tetramer of dimers.</text>
</comment>
<reference evidence="7 8" key="1">
    <citation type="submission" date="2019-11" db="EMBL/GenBank/DDBJ databases">
        <title>Comparative genomics of hydrocarbon-degrading Desulfosarcina strains.</title>
        <authorList>
            <person name="Watanabe M."/>
            <person name="Kojima H."/>
            <person name="Fukui M."/>
        </authorList>
    </citation>
    <scope>NUCLEOTIDE SEQUENCE [LARGE SCALE GENOMIC DNA]</scope>
    <source>
        <strain evidence="7 8">28bB2T</strain>
    </source>
</reference>
<comment type="similarity">
    <text evidence="6">Belongs to the THI4 family.</text>
</comment>
<keyword evidence="4 6" id="KW-0408">Iron</keyword>
<organism evidence="7 8">
    <name type="scientific">Desulfosarcina ovata subsp. sediminis</name>
    <dbReference type="NCBI Taxonomy" id="885957"/>
    <lineage>
        <taxon>Bacteria</taxon>
        <taxon>Pseudomonadati</taxon>
        <taxon>Thermodesulfobacteriota</taxon>
        <taxon>Desulfobacteria</taxon>
        <taxon>Desulfobacterales</taxon>
        <taxon>Desulfosarcinaceae</taxon>
        <taxon>Desulfosarcina</taxon>
    </lineage>
</organism>
<dbReference type="InterPro" id="IPR022828">
    <property type="entry name" value="Thi4_prok"/>
</dbReference>
<evidence type="ECO:0000313" key="8">
    <source>
        <dbReference type="Proteomes" id="UP000425960"/>
    </source>
</evidence>
<dbReference type="SUPFAM" id="SSF51905">
    <property type="entry name" value="FAD/NAD(P)-binding domain"/>
    <property type="match status" value="1"/>
</dbReference>